<keyword evidence="1" id="KW-0472">Membrane</keyword>
<keyword evidence="1" id="KW-0812">Transmembrane</keyword>
<reference evidence="2 3" key="1">
    <citation type="journal article" date="2016" name="Mol. Biol. Evol.">
        <title>Comparative Genomics of Early-Diverging Mushroom-Forming Fungi Provides Insights into the Origins of Lignocellulose Decay Capabilities.</title>
        <authorList>
            <person name="Nagy L.G."/>
            <person name="Riley R."/>
            <person name="Tritt A."/>
            <person name="Adam C."/>
            <person name="Daum C."/>
            <person name="Floudas D."/>
            <person name="Sun H."/>
            <person name="Yadav J.S."/>
            <person name="Pangilinan J."/>
            <person name="Larsson K.H."/>
            <person name="Matsuura K."/>
            <person name="Barry K."/>
            <person name="Labutti K."/>
            <person name="Kuo R."/>
            <person name="Ohm R.A."/>
            <person name="Bhattacharya S.S."/>
            <person name="Shirouzu T."/>
            <person name="Yoshinaga Y."/>
            <person name="Martin F.M."/>
            <person name="Grigoriev I.V."/>
            <person name="Hibbett D.S."/>
        </authorList>
    </citation>
    <scope>NUCLEOTIDE SEQUENCE [LARGE SCALE GENOMIC DNA]</scope>
    <source>
        <strain evidence="2 3">HHB9708</strain>
    </source>
</reference>
<name>A0A164WQU4_9AGAM</name>
<evidence type="ECO:0000256" key="1">
    <source>
        <dbReference type="SAM" id="Phobius"/>
    </source>
</evidence>
<keyword evidence="1" id="KW-1133">Transmembrane helix</keyword>
<gene>
    <name evidence="2" type="ORF">SISNIDRAFT_452627</name>
</gene>
<sequence length="77" mass="8703">MSDVRLEQMHPIKRGVIQVPCESRVGGGGRFSEGQLIQGLRDLLVIVGVVIRLGCRLAVFFFILLFRIVFKVELWCS</sequence>
<dbReference type="Proteomes" id="UP000076722">
    <property type="component" value="Unassembled WGS sequence"/>
</dbReference>
<dbReference type="AlphaFoldDB" id="A0A164WQU4"/>
<accession>A0A164WQU4</accession>
<dbReference type="EMBL" id="KV419402">
    <property type="protein sequence ID" value="KZS95271.1"/>
    <property type="molecule type" value="Genomic_DNA"/>
</dbReference>
<protein>
    <submittedName>
        <fullName evidence="2">Uncharacterized protein</fullName>
    </submittedName>
</protein>
<keyword evidence="3" id="KW-1185">Reference proteome</keyword>
<organism evidence="2 3">
    <name type="scientific">Sistotremastrum niveocremeum HHB9708</name>
    <dbReference type="NCBI Taxonomy" id="1314777"/>
    <lineage>
        <taxon>Eukaryota</taxon>
        <taxon>Fungi</taxon>
        <taxon>Dikarya</taxon>
        <taxon>Basidiomycota</taxon>
        <taxon>Agaricomycotina</taxon>
        <taxon>Agaricomycetes</taxon>
        <taxon>Sistotremastrales</taxon>
        <taxon>Sistotremastraceae</taxon>
        <taxon>Sertulicium</taxon>
        <taxon>Sertulicium niveocremeum</taxon>
    </lineage>
</organism>
<evidence type="ECO:0000313" key="2">
    <source>
        <dbReference type="EMBL" id="KZS95271.1"/>
    </source>
</evidence>
<proteinExistence type="predicted"/>
<evidence type="ECO:0000313" key="3">
    <source>
        <dbReference type="Proteomes" id="UP000076722"/>
    </source>
</evidence>
<feature type="transmembrane region" description="Helical" evidence="1">
    <location>
        <begin position="43"/>
        <end position="70"/>
    </location>
</feature>